<dbReference type="Gene3D" id="3.30.1050.10">
    <property type="entry name" value="SCP2 sterol-binding domain"/>
    <property type="match status" value="1"/>
</dbReference>
<feature type="domain" description="HTH hxlR-type" evidence="4">
    <location>
        <begin position="10"/>
        <end position="108"/>
    </location>
</feature>
<dbReference type="SUPFAM" id="SSF55718">
    <property type="entry name" value="SCP-like"/>
    <property type="match status" value="1"/>
</dbReference>
<gene>
    <name evidence="5" type="ORF">OG563_09620</name>
</gene>
<evidence type="ECO:0000259" key="4">
    <source>
        <dbReference type="PROSITE" id="PS51118"/>
    </source>
</evidence>
<keyword evidence="2" id="KW-0238">DNA-binding</keyword>
<keyword evidence="6" id="KW-1185">Reference proteome</keyword>
<dbReference type="InterPro" id="IPR036527">
    <property type="entry name" value="SCP2_sterol-bd_dom_sf"/>
</dbReference>
<organism evidence="5 6">
    <name type="scientific">Nocardia vinacea</name>
    <dbReference type="NCBI Taxonomy" id="96468"/>
    <lineage>
        <taxon>Bacteria</taxon>
        <taxon>Bacillati</taxon>
        <taxon>Actinomycetota</taxon>
        <taxon>Actinomycetes</taxon>
        <taxon>Mycobacteriales</taxon>
        <taxon>Nocardiaceae</taxon>
        <taxon>Nocardia</taxon>
    </lineage>
</organism>
<dbReference type="Proteomes" id="UP001432062">
    <property type="component" value="Chromosome"/>
</dbReference>
<evidence type="ECO:0000313" key="6">
    <source>
        <dbReference type="Proteomes" id="UP001432062"/>
    </source>
</evidence>
<dbReference type="EMBL" id="CP109441">
    <property type="protein sequence ID" value="WUV48422.1"/>
    <property type="molecule type" value="Genomic_DNA"/>
</dbReference>
<evidence type="ECO:0000256" key="2">
    <source>
        <dbReference type="ARBA" id="ARBA00023125"/>
    </source>
</evidence>
<name>A0ABZ1YYR2_9NOCA</name>
<proteinExistence type="predicted"/>
<dbReference type="Gene3D" id="1.10.10.10">
    <property type="entry name" value="Winged helix-like DNA-binding domain superfamily/Winged helix DNA-binding domain"/>
    <property type="match status" value="1"/>
</dbReference>
<protein>
    <submittedName>
        <fullName evidence="5">Winged helix-turn-helix transcriptional regulator</fullName>
    </submittedName>
</protein>
<keyword evidence="1" id="KW-0805">Transcription regulation</keyword>
<reference evidence="5" key="1">
    <citation type="submission" date="2022-10" db="EMBL/GenBank/DDBJ databases">
        <title>The complete genomes of actinobacterial strains from the NBC collection.</title>
        <authorList>
            <person name="Joergensen T.S."/>
            <person name="Alvarez Arevalo M."/>
            <person name="Sterndorff E.B."/>
            <person name="Faurdal D."/>
            <person name="Vuksanovic O."/>
            <person name="Mourched A.-S."/>
            <person name="Charusanti P."/>
            <person name="Shaw S."/>
            <person name="Blin K."/>
            <person name="Weber T."/>
        </authorList>
    </citation>
    <scope>NUCLEOTIDE SEQUENCE</scope>
    <source>
        <strain evidence="5">NBC_01482</strain>
    </source>
</reference>
<dbReference type="InterPro" id="IPR003033">
    <property type="entry name" value="SCP2_sterol-bd_dom"/>
</dbReference>
<evidence type="ECO:0000256" key="1">
    <source>
        <dbReference type="ARBA" id="ARBA00023015"/>
    </source>
</evidence>
<accession>A0ABZ1YYR2</accession>
<dbReference type="SUPFAM" id="SSF46785">
    <property type="entry name" value="Winged helix' DNA-binding domain"/>
    <property type="match status" value="1"/>
</dbReference>
<dbReference type="Pfam" id="PF01638">
    <property type="entry name" value="HxlR"/>
    <property type="match status" value="1"/>
</dbReference>
<dbReference type="PANTHER" id="PTHR33204:SF18">
    <property type="entry name" value="TRANSCRIPTIONAL REGULATORY PROTEIN"/>
    <property type="match status" value="1"/>
</dbReference>
<keyword evidence="3" id="KW-0804">Transcription</keyword>
<dbReference type="InterPro" id="IPR036390">
    <property type="entry name" value="WH_DNA-bd_sf"/>
</dbReference>
<dbReference type="Pfam" id="PF02036">
    <property type="entry name" value="SCP2"/>
    <property type="match status" value="1"/>
</dbReference>
<sequence length="214" mass="23465">MARRTYNQYCGLSRSLDLVGERWTLLIIRELMAGPKRYTDLADALDGIGTSLLAARIKQLDDDGLISRTTLPPPAASQVYELTSAGRELAAALVPLAMWGMRHHFDEPRRPEESYRAEWTLVFLATLIDPPADMRATIQFHIDSSAAAIVIDDGRATVTPGELGNADATVTTDLHTLGRLGTRQLDPADVVDRVHVTGDTELTLRLLGLVIGHR</sequence>
<evidence type="ECO:0000256" key="3">
    <source>
        <dbReference type="ARBA" id="ARBA00023163"/>
    </source>
</evidence>
<dbReference type="RefSeq" id="WP_327101451.1">
    <property type="nucleotide sequence ID" value="NZ_CP109149.1"/>
</dbReference>
<dbReference type="InterPro" id="IPR036388">
    <property type="entry name" value="WH-like_DNA-bd_sf"/>
</dbReference>
<dbReference type="PANTHER" id="PTHR33204">
    <property type="entry name" value="TRANSCRIPTIONAL REGULATOR, MARR FAMILY"/>
    <property type="match status" value="1"/>
</dbReference>
<dbReference type="InterPro" id="IPR002577">
    <property type="entry name" value="HTH_HxlR"/>
</dbReference>
<dbReference type="PROSITE" id="PS51118">
    <property type="entry name" value="HTH_HXLR"/>
    <property type="match status" value="1"/>
</dbReference>
<evidence type="ECO:0000313" key="5">
    <source>
        <dbReference type="EMBL" id="WUV48422.1"/>
    </source>
</evidence>